<comment type="caution">
    <text evidence="2">The sequence shown here is derived from an EMBL/GenBank/DDBJ whole genome shotgun (WGS) entry which is preliminary data.</text>
</comment>
<protein>
    <recommendedName>
        <fullName evidence="4">N-acetyltransferase domain-containing protein</fullName>
    </recommendedName>
</protein>
<dbReference type="RefSeq" id="WP_152836306.1">
    <property type="nucleotide sequence ID" value="NZ_WHUG01000001.1"/>
</dbReference>
<gene>
    <name evidence="2" type="ORF">GEV02_02250</name>
</gene>
<keyword evidence="1" id="KW-0472">Membrane</keyword>
<evidence type="ECO:0000256" key="1">
    <source>
        <dbReference type="SAM" id="Phobius"/>
    </source>
</evidence>
<feature type="transmembrane region" description="Helical" evidence="1">
    <location>
        <begin position="12"/>
        <end position="36"/>
    </location>
</feature>
<dbReference type="Proteomes" id="UP000440498">
    <property type="component" value="Unassembled WGS sequence"/>
</dbReference>
<dbReference type="AlphaFoldDB" id="A0A6A7MWK1"/>
<evidence type="ECO:0000313" key="2">
    <source>
        <dbReference type="EMBL" id="MQA36958.1"/>
    </source>
</evidence>
<dbReference type="SUPFAM" id="SSF55729">
    <property type="entry name" value="Acyl-CoA N-acyltransferases (Nat)"/>
    <property type="match status" value="1"/>
</dbReference>
<sequence>MTTGLRHTYAELGWLNAILYWLGHLLAAASAGSWALHRYHFVAQYVGDIPLCDGRGLDIDIREQTAADARPADYPRPGSVVNQRYAQGASSLAAWRKGRLAGFLWLISDAYLEDEVRVRYRLASSRAAWDFDVWVRPEERAGWVFPRLWEAARRHLRQRGVRWTCSRISAFNPASMRAHARIGVVRLGGAVFLRCGRWQWMGATLAPYFHLSRHPSDYAQLTLDTSSLSDTLPQESTCP</sequence>
<keyword evidence="1" id="KW-0812">Transmembrane</keyword>
<dbReference type="Gene3D" id="3.40.630.30">
    <property type="match status" value="1"/>
</dbReference>
<evidence type="ECO:0008006" key="4">
    <source>
        <dbReference type="Google" id="ProtNLM"/>
    </source>
</evidence>
<dbReference type="InterPro" id="IPR016181">
    <property type="entry name" value="Acyl_CoA_acyltransferase"/>
</dbReference>
<proteinExistence type="predicted"/>
<keyword evidence="1" id="KW-1133">Transmembrane helix</keyword>
<evidence type="ECO:0000313" key="3">
    <source>
        <dbReference type="Proteomes" id="UP000440498"/>
    </source>
</evidence>
<organism evidence="2 3">
    <name type="scientific">Rugamonas aquatica</name>
    <dbReference type="NCBI Taxonomy" id="2743357"/>
    <lineage>
        <taxon>Bacteria</taxon>
        <taxon>Pseudomonadati</taxon>
        <taxon>Pseudomonadota</taxon>
        <taxon>Betaproteobacteria</taxon>
        <taxon>Burkholderiales</taxon>
        <taxon>Oxalobacteraceae</taxon>
        <taxon>Telluria group</taxon>
        <taxon>Rugamonas</taxon>
    </lineage>
</organism>
<reference evidence="2 3" key="1">
    <citation type="submission" date="2019-10" db="EMBL/GenBank/DDBJ databases">
        <title>Two novel species isolated from a subtropical stream in China.</title>
        <authorList>
            <person name="Lu H."/>
        </authorList>
    </citation>
    <scope>NUCLEOTIDE SEQUENCE [LARGE SCALE GENOMIC DNA]</scope>
    <source>
        <strain evidence="2 3">FT29W</strain>
    </source>
</reference>
<accession>A0A6A7MWK1</accession>
<dbReference type="EMBL" id="WHUG01000001">
    <property type="protein sequence ID" value="MQA36958.1"/>
    <property type="molecule type" value="Genomic_DNA"/>
</dbReference>
<keyword evidence="3" id="KW-1185">Reference proteome</keyword>
<name>A0A6A7MWK1_9BURK</name>